<dbReference type="SUPFAM" id="SSF47473">
    <property type="entry name" value="EF-hand"/>
    <property type="match status" value="1"/>
</dbReference>
<protein>
    <recommendedName>
        <fullName evidence="1">S100/CaBP-9k-type calcium binding subdomain domain-containing protein</fullName>
    </recommendedName>
</protein>
<organism evidence="2 3">
    <name type="scientific">Eschrichtius robustus</name>
    <name type="common">California gray whale</name>
    <name type="synonym">Eschrichtius gibbosus</name>
    <dbReference type="NCBI Taxonomy" id="9764"/>
    <lineage>
        <taxon>Eukaryota</taxon>
        <taxon>Metazoa</taxon>
        <taxon>Chordata</taxon>
        <taxon>Craniata</taxon>
        <taxon>Vertebrata</taxon>
        <taxon>Euteleostomi</taxon>
        <taxon>Mammalia</taxon>
        <taxon>Eutheria</taxon>
        <taxon>Laurasiatheria</taxon>
        <taxon>Artiodactyla</taxon>
        <taxon>Whippomorpha</taxon>
        <taxon>Cetacea</taxon>
        <taxon>Mysticeti</taxon>
        <taxon>Eschrichtiidae</taxon>
        <taxon>Eschrichtius</taxon>
    </lineage>
</organism>
<proteinExistence type="predicted"/>
<dbReference type="Pfam" id="PF01023">
    <property type="entry name" value="S_100"/>
    <property type="match status" value="1"/>
</dbReference>
<comment type="caution">
    <text evidence="2">The sequence shown here is derived from an EMBL/GenBank/DDBJ whole genome shotgun (WGS) entry which is preliminary data.</text>
</comment>
<feature type="domain" description="S100/CaBP-9k-type calcium binding subdomain" evidence="1">
    <location>
        <begin position="5"/>
        <end position="47"/>
    </location>
</feature>
<dbReference type="Gene3D" id="1.10.238.10">
    <property type="entry name" value="EF-hand"/>
    <property type="match status" value="1"/>
</dbReference>
<evidence type="ECO:0000313" key="3">
    <source>
        <dbReference type="Proteomes" id="UP001159641"/>
    </source>
</evidence>
<evidence type="ECO:0000259" key="1">
    <source>
        <dbReference type="SMART" id="SM01394"/>
    </source>
</evidence>
<gene>
    <name evidence="2" type="ORF">J1605_014823</name>
</gene>
<dbReference type="Proteomes" id="UP001159641">
    <property type="component" value="Unassembled WGS sequence"/>
</dbReference>
<keyword evidence="3" id="KW-1185">Reference proteome</keyword>
<sequence length="54" mass="6397">MSSPLKQVLAVMVTTFHKYSNQEGNKFKLTKGEMKEFCTRSCPTLWGRRWMRRA</sequence>
<dbReference type="InterPro" id="IPR011992">
    <property type="entry name" value="EF-hand-dom_pair"/>
</dbReference>
<dbReference type="SMART" id="SM01394">
    <property type="entry name" value="S_100"/>
    <property type="match status" value="1"/>
</dbReference>
<name>A0AB34GEV2_ESCRO</name>
<accession>A0AB34GEV2</accession>
<dbReference type="EMBL" id="JAIQCJ010002315">
    <property type="protein sequence ID" value="KAJ8777440.1"/>
    <property type="molecule type" value="Genomic_DNA"/>
</dbReference>
<reference evidence="2 3" key="1">
    <citation type="submission" date="2022-11" db="EMBL/GenBank/DDBJ databases">
        <title>Whole genome sequence of Eschrichtius robustus ER-17-0199.</title>
        <authorList>
            <person name="Bruniche-Olsen A."/>
            <person name="Black A.N."/>
            <person name="Fields C.J."/>
            <person name="Walden K."/>
            <person name="Dewoody J.A."/>
        </authorList>
    </citation>
    <scope>NUCLEOTIDE SEQUENCE [LARGE SCALE GENOMIC DNA]</scope>
    <source>
        <strain evidence="2">ER-17-0199</strain>
        <tissue evidence="2">Blubber</tissue>
    </source>
</reference>
<dbReference type="AlphaFoldDB" id="A0AB34GEV2"/>
<evidence type="ECO:0000313" key="2">
    <source>
        <dbReference type="EMBL" id="KAJ8777440.1"/>
    </source>
</evidence>
<dbReference type="InterPro" id="IPR013787">
    <property type="entry name" value="S100_Ca-bd_sub"/>
</dbReference>